<dbReference type="PANTHER" id="PTHR12138:SF162">
    <property type="entry name" value="CHROMOSOME UNDETERMINED SCAFFOLD_275, WHOLE GENOME SHOTGUN SEQUENCE"/>
    <property type="match status" value="1"/>
</dbReference>
<protein>
    <submittedName>
        <fullName evidence="1">Uncharacterized protein</fullName>
    </submittedName>
</protein>
<dbReference type="Proteomes" id="UP000013456">
    <property type="component" value="Chromosome 3"/>
</dbReference>
<dbReference type="PRINTS" id="PR02045">
    <property type="entry name" value="F138DOMAIN"/>
</dbReference>
<feature type="non-terminal residue" evidence="1">
    <location>
        <position position="109"/>
    </location>
</feature>
<feature type="non-terminal residue" evidence="1">
    <location>
        <position position="1"/>
    </location>
</feature>
<name>F6U2I8_MACMU</name>
<dbReference type="EMBL" id="CM001255">
    <property type="protein sequence ID" value="EHH17322.1"/>
    <property type="molecule type" value="Genomic_DNA"/>
</dbReference>
<dbReference type="PANTHER" id="PTHR12138">
    <property type="entry name" value="PRIMATE-EXPANDED PROTEIN FAMILY"/>
    <property type="match status" value="1"/>
</dbReference>
<dbReference type="AlphaFoldDB" id="F6U2I8"/>
<evidence type="ECO:0000313" key="1">
    <source>
        <dbReference type="EMBL" id="EHH17322.1"/>
    </source>
</evidence>
<accession>F6U2I8</accession>
<proteinExistence type="predicted"/>
<dbReference type="HOGENOM" id="CLU_118864_2_0_1"/>
<organism evidence="1">
    <name type="scientific">Macaca mulatta</name>
    <name type="common">Rhesus macaque</name>
    <dbReference type="NCBI Taxonomy" id="9544"/>
    <lineage>
        <taxon>Eukaryota</taxon>
        <taxon>Metazoa</taxon>
        <taxon>Chordata</taxon>
        <taxon>Craniata</taxon>
        <taxon>Vertebrata</taxon>
        <taxon>Euteleostomi</taxon>
        <taxon>Mammalia</taxon>
        <taxon>Eutheria</taxon>
        <taxon>Euarchontoglires</taxon>
        <taxon>Primates</taxon>
        <taxon>Haplorrhini</taxon>
        <taxon>Catarrhini</taxon>
        <taxon>Cercopithecidae</taxon>
        <taxon>Cercopithecinae</taxon>
        <taxon>Macaca</taxon>
    </lineage>
</organism>
<reference evidence="1" key="1">
    <citation type="journal article" date="2011" name="Nat. Biotechnol.">
        <title>Genome sequencing and comparison of two nonhuman primate animal models, the cynomolgus and Chinese rhesus macaques.</title>
        <authorList>
            <person name="Yan G."/>
            <person name="Zhang G."/>
            <person name="Fang X."/>
            <person name="Zhang Y."/>
            <person name="Li C."/>
            <person name="Ling F."/>
            <person name="Cooper D.N."/>
            <person name="Li Q."/>
            <person name="Li Y."/>
            <person name="van Gool A.J."/>
            <person name="Du H."/>
            <person name="Chen J."/>
            <person name="Chen R."/>
            <person name="Zhang P."/>
            <person name="Huang Z."/>
            <person name="Thompson J.R."/>
            <person name="Meng Y."/>
            <person name="Bai Y."/>
            <person name="Wang J."/>
            <person name="Zhuo M."/>
            <person name="Wang T."/>
            <person name="Huang Y."/>
            <person name="Wei L."/>
            <person name="Li J."/>
            <person name="Wang Z."/>
            <person name="Hu H."/>
            <person name="Yang P."/>
            <person name="Le L."/>
            <person name="Stenson P.D."/>
            <person name="Li B."/>
            <person name="Liu X."/>
            <person name="Ball E.V."/>
            <person name="An N."/>
            <person name="Huang Q."/>
            <person name="Zhang Y."/>
            <person name="Fan W."/>
            <person name="Zhang X."/>
            <person name="Li Y."/>
            <person name="Wang W."/>
            <person name="Katze M.G."/>
            <person name="Su B."/>
            <person name="Nielsen R."/>
            <person name="Yang H."/>
            <person name="Wang J."/>
            <person name="Wang X."/>
            <person name="Wang J."/>
        </authorList>
    </citation>
    <scope>NUCLEOTIDE SEQUENCE [LARGE SCALE GENOMIC DNA]</scope>
    <source>
        <strain evidence="1">CR-5</strain>
    </source>
</reference>
<gene>
    <name evidence="1" type="ORF">EGK_13706</name>
</gene>
<sequence>LLLRLECNGTISAHCNLHLLDSSNSPASASRVAEFTGARHHAWIIFVFLIETEFHHVGQAGLEFLTSGDPPASASQSAGITGVSHHDWLSFYFFSVGRDGVSPCWLGWS</sequence>